<sequence length="55" mass="6371">MLFGRHWFHLHPHPRTAPFSAQFPTLHGYMNAHAASALSDRRINITNKNTFSTHM</sequence>
<evidence type="ECO:0000313" key="1">
    <source>
        <dbReference type="EMBL" id="KAI0302846.1"/>
    </source>
</evidence>
<name>A0AAD4M6Y6_9AGAM</name>
<gene>
    <name evidence="1" type="ORF">B0F90DRAFT_1712744</name>
</gene>
<reference evidence="1" key="1">
    <citation type="journal article" date="2022" name="New Phytol.">
        <title>Evolutionary transition to the ectomycorrhizal habit in the genomes of a hyperdiverse lineage of mushroom-forming fungi.</title>
        <authorList>
            <person name="Looney B."/>
            <person name="Miyauchi S."/>
            <person name="Morin E."/>
            <person name="Drula E."/>
            <person name="Courty P.E."/>
            <person name="Kohler A."/>
            <person name="Kuo A."/>
            <person name="LaButti K."/>
            <person name="Pangilinan J."/>
            <person name="Lipzen A."/>
            <person name="Riley R."/>
            <person name="Andreopoulos W."/>
            <person name="He G."/>
            <person name="Johnson J."/>
            <person name="Nolan M."/>
            <person name="Tritt A."/>
            <person name="Barry K.W."/>
            <person name="Grigoriev I.V."/>
            <person name="Nagy L.G."/>
            <person name="Hibbett D."/>
            <person name="Henrissat B."/>
            <person name="Matheny P.B."/>
            <person name="Labbe J."/>
            <person name="Martin F.M."/>
        </authorList>
    </citation>
    <scope>NUCLEOTIDE SEQUENCE</scope>
    <source>
        <strain evidence="1">BPL690</strain>
    </source>
</reference>
<dbReference type="AlphaFoldDB" id="A0AAD4M6Y6"/>
<organism evidence="1 2">
    <name type="scientific">Multifurca ochricompacta</name>
    <dbReference type="NCBI Taxonomy" id="376703"/>
    <lineage>
        <taxon>Eukaryota</taxon>
        <taxon>Fungi</taxon>
        <taxon>Dikarya</taxon>
        <taxon>Basidiomycota</taxon>
        <taxon>Agaricomycotina</taxon>
        <taxon>Agaricomycetes</taxon>
        <taxon>Russulales</taxon>
        <taxon>Russulaceae</taxon>
        <taxon>Multifurca</taxon>
    </lineage>
</organism>
<dbReference type="EMBL" id="WTXG01000010">
    <property type="protein sequence ID" value="KAI0302846.1"/>
    <property type="molecule type" value="Genomic_DNA"/>
</dbReference>
<protein>
    <submittedName>
        <fullName evidence="1">Uncharacterized protein</fullName>
    </submittedName>
</protein>
<dbReference type="Proteomes" id="UP001203297">
    <property type="component" value="Unassembled WGS sequence"/>
</dbReference>
<comment type="caution">
    <text evidence="1">The sequence shown here is derived from an EMBL/GenBank/DDBJ whole genome shotgun (WGS) entry which is preliminary data.</text>
</comment>
<keyword evidence="2" id="KW-1185">Reference proteome</keyword>
<accession>A0AAD4M6Y6</accession>
<evidence type="ECO:0000313" key="2">
    <source>
        <dbReference type="Proteomes" id="UP001203297"/>
    </source>
</evidence>
<proteinExistence type="predicted"/>